<dbReference type="Proteomes" id="UP000051295">
    <property type="component" value="Unassembled WGS sequence"/>
</dbReference>
<evidence type="ECO:0000313" key="2">
    <source>
        <dbReference type="Proteomes" id="UP000051295"/>
    </source>
</evidence>
<reference evidence="1 2" key="1">
    <citation type="submission" date="2015-04" db="EMBL/GenBank/DDBJ databases">
        <title>The draft genome sequence of Roseovarius sp.R12b.</title>
        <authorList>
            <person name="Li G."/>
            <person name="Lai Q."/>
            <person name="Shao Z."/>
            <person name="Yan P."/>
        </authorList>
    </citation>
    <scope>NUCLEOTIDE SEQUENCE [LARGE SCALE GENOMIC DNA]</scope>
    <source>
        <strain evidence="1 2">R12B</strain>
    </source>
</reference>
<evidence type="ECO:0000313" key="1">
    <source>
        <dbReference type="EMBL" id="KRS12608.1"/>
    </source>
</evidence>
<accession>A0A0T5NV05</accession>
<comment type="caution">
    <text evidence="1">The sequence shown here is derived from an EMBL/GenBank/DDBJ whole genome shotgun (WGS) entry which is preliminary data.</text>
</comment>
<proteinExistence type="predicted"/>
<dbReference type="AlphaFoldDB" id="A0A0T5NV05"/>
<protein>
    <submittedName>
        <fullName evidence="1">Uncharacterized protein</fullName>
    </submittedName>
</protein>
<keyword evidence="2" id="KW-1185">Reference proteome</keyword>
<gene>
    <name evidence="1" type="ORF">XM53_11035</name>
</gene>
<organism evidence="1 2">
    <name type="scientific">Roseovarius atlanticus</name>
    <dbReference type="NCBI Taxonomy" id="1641875"/>
    <lineage>
        <taxon>Bacteria</taxon>
        <taxon>Pseudomonadati</taxon>
        <taxon>Pseudomonadota</taxon>
        <taxon>Alphaproteobacteria</taxon>
        <taxon>Rhodobacterales</taxon>
        <taxon>Roseobacteraceae</taxon>
        <taxon>Roseovarius</taxon>
    </lineage>
</organism>
<sequence>MIDTHDLPKLGFTSDGVAKHFRLFDSYYSVAHNASAKAQETVQSTFVTASIYLFYTKSGGIDDRTVLHKISFKILD</sequence>
<name>A0A0T5NV05_9RHOB</name>
<dbReference type="EMBL" id="LAXJ01000009">
    <property type="protein sequence ID" value="KRS12608.1"/>
    <property type="molecule type" value="Genomic_DNA"/>
</dbReference>